<feature type="transmembrane region" description="Helical" evidence="8">
    <location>
        <begin position="12"/>
        <end position="35"/>
    </location>
</feature>
<reference evidence="11 12" key="1">
    <citation type="submission" date="2014-06" db="EMBL/GenBank/DDBJ databases">
        <authorList>
            <person name="Swart Estienne"/>
        </authorList>
    </citation>
    <scope>NUCLEOTIDE SEQUENCE [LARGE SCALE GENOMIC DNA]</scope>
    <source>
        <strain evidence="11 12">130c</strain>
    </source>
</reference>
<dbReference type="InParanoid" id="A0A078A324"/>
<evidence type="ECO:0000313" key="11">
    <source>
        <dbReference type="EMBL" id="CDW76227.1"/>
    </source>
</evidence>
<name>A0A078A324_STYLE</name>
<accession>A0A078A324</accession>
<dbReference type="GO" id="GO:0005783">
    <property type="term" value="C:endoplasmic reticulum"/>
    <property type="evidence" value="ECO:0007669"/>
    <property type="project" value="TreeGrafter"/>
</dbReference>
<organism evidence="11 12">
    <name type="scientific">Stylonychia lemnae</name>
    <name type="common">Ciliate</name>
    <dbReference type="NCBI Taxonomy" id="5949"/>
    <lineage>
        <taxon>Eukaryota</taxon>
        <taxon>Sar</taxon>
        <taxon>Alveolata</taxon>
        <taxon>Ciliophora</taxon>
        <taxon>Intramacronucleata</taxon>
        <taxon>Spirotrichea</taxon>
        <taxon>Stichotrichia</taxon>
        <taxon>Sporadotrichida</taxon>
        <taxon>Oxytrichidae</taxon>
        <taxon>Stylonychinae</taxon>
        <taxon>Stylonychia</taxon>
    </lineage>
</organism>
<evidence type="ECO:0000313" key="12">
    <source>
        <dbReference type="Proteomes" id="UP000039865"/>
    </source>
</evidence>
<evidence type="ECO:0000259" key="10">
    <source>
        <dbReference type="Pfam" id="PF01529"/>
    </source>
</evidence>
<evidence type="ECO:0000256" key="6">
    <source>
        <dbReference type="ARBA" id="ARBA00023315"/>
    </source>
</evidence>
<feature type="transmembrane region" description="Helical" evidence="8">
    <location>
        <begin position="47"/>
        <end position="68"/>
    </location>
</feature>
<evidence type="ECO:0000256" key="9">
    <source>
        <dbReference type="SAM" id="MobiDB-lite"/>
    </source>
</evidence>
<evidence type="ECO:0000256" key="7">
    <source>
        <dbReference type="ARBA" id="ARBA00038298"/>
    </source>
</evidence>
<comment type="domain">
    <text evidence="8">The DHHC domain is required for palmitoyltransferase activity.</text>
</comment>
<dbReference type="OrthoDB" id="302728at2759"/>
<feature type="transmembrane region" description="Helical" evidence="8">
    <location>
        <begin position="376"/>
        <end position="395"/>
    </location>
</feature>
<keyword evidence="4 8" id="KW-1133">Transmembrane helix</keyword>
<dbReference type="AlphaFoldDB" id="A0A078A324"/>
<dbReference type="GO" id="GO:0016020">
    <property type="term" value="C:membrane"/>
    <property type="evidence" value="ECO:0007669"/>
    <property type="project" value="UniProtKB-SubCell"/>
</dbReference>
<feature type="domain" description="Palmitoyltransferase DHHC" evidence="10">
    <location>
        <begin position="324"/>
        <end position="449"/>
    </location>
</feature>
<comment type="similarity">
    <text evidence="7">Belongs to the DHHC palmitoyltransferase family. PFA5 subfamily.</text>
</comment>
<keyword evidence="3 8" id="KW-0812">Transmembrane</keyword>
<dbReference type="EMBL" id="CCKQ01005075">
    <property type="protein sequence ID" value="CDW76227.1"/>
    <property type="molecule type" value="Genomic_DNA"/>
</dbReference>
<dbReference type="PANTHER" id="PTHR22883">
    <property type="entry name" value="ZINC FINGER DHHC DOMAIN CONTAINING PROTEIN"/>
    <property type="match status" value="1"/>
</dbReference>
<evidence type="ECO:0000256" key="8">
    <source>
        <dbReference type="RuleBase" id="RU079119"/>
    </source>
</evidence>
<feature type="region of interest" description="Disordered" evidence="9">
    <location>
        <begin position="160"/>
        <end position="186"/>
    </location>
</feature>
<dbReference type="EC" id="2.3.1.225" evidence="8"/>
<dbReference type="PROSITE" id="PS50216">
    <property type="entry name" value="DHHC"/>
    <property type="match status" value="1"/>
</dbReference>
<gene>
    <name evidence="11" type="primary">Contig9731.g10409</name>
    <name evidence="11" type="ORF">STYLEM_5227</name>
</gene>
<dbReference type="GO" id="GO:0006612">
    <property type="term" value="P:protein targeting to membrane"/>
    <property type="evidence" value="ECO:0007669"/>
    <property type="project" value="TreeGrafter"/>
</dbReference>
<dbReference type="Proteomes" id="UP000039865">
    <property type="component" value="Unassembled WGS sequence"/>
</dbReference>
<evidence type="ECO:0000256" key="2">
    <source>
        <dbReference type="ARBA" id="ARBA00022679"/>
    </source>
</evidence>
<keyword evidence="6 8" id="KW-0012">Acyltransferase</keyword>
<dbReference type="PANTHER" id="PTHR22883:SF23">
    <property type="entry name" value="PALMITOYLTRANSFERASE ZDHHC6"/>
    <property type="match status" value="1"/>
</dbReference>
<proteinExistence type="inferred from homology"/>
<keyword evidence="5 8" id="KW-0472">Membrane</keyword>
<feature type="transmembrane region" description="Helical" evidence="8">
    <location>
        <begin position="415"/>
        <end position="441"/>
    </location>
</feature>
<protein>
    <recommendedName>
        <fullName evidence="8">Palmitoyltransferase</fullName>
        <ecNumber evidence="8">2.3.1.225</ecNumber>
    </recommendedName>
</protein>
<dbReference type="GO" id="GO:0019706">
    <property type="term" value="F:protein-cysteine S-palmitoyltransferase activity"/>
    <property type="evidence" value="ECO:0007669"/>
    <property type="project" value="UniProtKB-EC"/>
</dbReference>
<dbReference type="Pfam" id="PF01529">
    <property type="entry name" value="DHHC"/>
    <property type="match status" value="1"/>
</dbReference>
<evidence type="ECO:0000256" key="4">
    <source>
        <dbReference type="ARBA" id="ARBA00022989"/>
    </source>
</evidence>
<comment type="catalytic activity">
    <reaction evidence="8">
        <text>L-cysteinyl-[protein] + hexadecanoyl-CoA = S-hexadecanoyl-L-cysteinyl-[protein] + CoA</text>
        <dbReference type="Rhea" id="RHEA:36683"/>
        <dbReference type="Rhea" id="RHEA-COMP:10131"/>
        <dbReference type="Rhea" id="RHEA-COMP:11032"/>
        <dbReference type="ChEBI" id="CHEBI:29950"/>
        <dbReference type="ChEBI" id="CHEBI:57287"/>
        <dbReference type="ChEBI" id="CHEBI:57379"/>
        <dbReference type="ChEBI" id="CHEBI:74151"/>
        <dbReference type="EC" id="2.3.1.225"/>
    </reaction>
</comment>
<keyword evidence="2 8" id="KW-0808">Transferase</keyword>
<evidence type="ECO:0000256" key="1">
    <source>
        <dbReference type="ARBA" id="ARBA00004141"/>
    </source>
</evidence>
<keyword evidence="12" id="KW-1185">Reference proteome</keyword>
<evidence type="ECO:0000256" key="3">
    <source>
        <dbReference type="ARBA" id="ARBA00022692"/>
    </source>
</evidence>
<dbReference type="InterPro" id="IPR001594">
    <property type="entry name" value="Palmitoyltrfase_DHHC"/>
</dbReference>
<evidence type="ECO:0000256" key="5">
    <source>
        <dbReference type="ARBA" id="ARBA00023136"/>
    </source>
</evidence>
<dbReference type="GO" id="GO:0005794">
    <property type="term" value="C:Golgi apparatus"/>
    <property type="evidence" value="ECO:0007669"/>
    <property type="project" value="TreeGrafter"/>
</dbReference>
<dbReference type="InterPro" id="IPR039859">
    <property type="entry name" value="PFA4/ZDH16/20/ERF2-like"/>
</dbReference>
<comment type="subcellular location">
    <subcellularLocation>
        <location evidence="1">Membrane</location>
        <topology evidence="1">Multi-pass membrane protein</topology>
    </subcellularLocation>
</comment>
<sequence length="487" mass="56572">MYANRVLHEKLLLSLLIPVTGFFAIYITLTFHVLVFSELLQVIKNQFIVVLLQAIYYTFGILVIISYLRTVLTHPGRVPRYDFKENNNYQHIGEYQGNNNGNYNNDFELEKKLIDVTKSGLIENQNRVQNNTQDVQLINITKTDSSIDIDSRSIHESLMSNHSRSGLANTPPLQQQANTTQNRQSKQLLGSTTQLKYTAQQQTHMPYVEHIGQNKVESHYGQDLNSSKQMQNQNKRRRFTTDDTQIQLMQGQNDNDCNDEECKEQPMICIETSRQQPYGLLTTELKTSPMMKQNYQDSIVDDINAINRDSLDSSSLPFIMKVESEFYCQKCDLLKPPRSHHCSQCDSCVLRMDHHCPWVGNCIGQRNYKYFMQVQFYTILCLLMNLCFHIAYQFMVANFLQQFQQHDMLYAILRISNLLGSGVILIFLSYLFGFHLYITSLNVTTIEYKQVKDIEKYSRGSILRNFQATLGQSVLLWFLPLQSKQNM</sequence>